<protein>
    <submittedName>
        <fullName evidence="1">Uncharacterized protein</fullName>
    </submittedName>
</protein>
<proteinExistence type="predicted"/>
<comment type="caution">
    <text evidence="1">The sequence shown here is derived from an EMBL/GenBank/DDBJ whole genome shotgun (WGS) entry which is preliminary data.</text>
</comment>
<evidence type="ECO:0000313" key="2">
    <source>
        <dbReference type="Proteomes" id="UP001054945"/>
    </source>
</evidence>
<sequence length="113" mass="13174">MRECGSRTRDLFFLIQTCPNSRQLEPTKTWRTYLKIARMRKVTHFLSPVKFILLAPEGRATRSPTRDDALQLLVIFQLLIQTKKFSLRDRSVLETLLGDYLSRDIPVEGLHSI</sequence>
<name>A0AAV4TCB1_CAEEX</name>
<evidence type="ECO:0000313" key="1">
    <source>
        <dbReference type="EMBL" id="GIY44273.1"/>
    </source>
</evidence>
<organism evidence="1 2">
    <name type="scientific">Caerostris extrusa</name>
    <name type="common">Bark spider</name>
    <name type="synonym">Caerostris bankana</name>
    <dbReference type="NCBI Taxonomy" id="172846"/>
    <lineage>
        <taxon>Eukaryota</taxon>
        <taxon>Metazoa</taxon>
        <taxon>Ecdysozoa</taxon>
        <taxon>Arthropoda</taxon>
        <taxon>Chelicerata</taxon>
        <taxon>Arachnida</taxon>
        <taxon>Araneae</taxon>
        <taxon>Araneomorphae</taxon>
        <taxon>Entelegynae</taxon>
        <taxon>Araneoidea</taxon>
        <taxon>Araneidae</taxon>
        <taxon>Caerostris</taxon>
    </lineage>
</organism>
<reference evidence="1 2" key="1">
    <citation type="submission" date="2021-06" db="EMBL/GenBank/DDBJ databases">
        <title>Caerostris extrusa draft genome.</title>
        <authorList>
            <person name="Kono N."/>
            <person name="Arakawa K."/>
        </authorList>
    </citation>
    <scope>NUCLEOTIDE SEQUENCE [LARGE SCALE GENOMIC DNA]</scope>
</reference>
<dbReference type="Proteomes" id="UP001054945">
    <property type="component" value="Unassembled WGS sequence"/>
</dbReference>
<accession>A0AAV4TCB1</accession>
<gene>
    <name evidence="1" type="ORF">CEXT_788131</name>
</gene>
<dbReference type="EMBL" id="BPLR01011120">
    <property type="protein sequence ID" value="GIY44273.1"/>
    <property type="molecule type" value="Genomic_DNA"/>
</dbReference>
<keyword evidence="2" id="KW-1185">Reference proteome</keyword>
<dbReference type="AlphaFoldDB" id="A0AAV4TCB1"/>